<feature type="region of interest" description="Disordered" evidence="1">
    <location>
        <begin position="67"/>
        <end position="97"/>
    </location>
</feature>
<dbReference type="OrthoDB" id="413313at2759"/>
<dbReference type="OMA" id="IEYEYEM"/>
<feature type="region of interest" description="Disordered" evidence="1">
    <location>
        <begin position="162"/>
        <end position="208"/>
    </location>
</feature>
<name>D2VUV9_NAEGR</name>
<dbReference type="EMBL" id="GG738900">
    <property type="protein sequence ID" value="EFC39388.1"/>
    <property type="molecule type" value="Genomic_DNA"/>
</dbReference>
<feature type="region of interest" description="Disordered" evidence="1">
    <location>
        <begin position="1"/>
        <end position="36"/>
    </location>
</feature>
<sequence>MSFQTHHRGTKYHLGGSSSPSSPSTHSPNSGSLFTANITTPNSSSPIVFNSSYSADSLEEGRHEFSNNINSASSTSNPTTTTSSKNYTYTNPKLPKNQQQQKRFLVNILICLAIVIVTFVLGYLVYSKLFNSNNGAKLKGYGRENNDPTRYTNNNDQALERVRSRENKSKNLKYTSEDDEQNETYDSKRAEQRRTPRRGSKEENDVIREGESKTTIVHEDYTTYSSPTEKFMWRGMFGERMVTLSDCPVPFRSKNGKLLKKVANTIYTYLTQPIGSENYEEVINAEKITESENLQIDWASTLISTAPDCTSSALLNKRSDSEFLIFCENAKSEPFLALSRDSNGDGTATSPSAFVNIKEKKLDSLTFEPTKKVIKLSKDQIKDTEIIVAKCSKGSDKAKKTSRDIVTRVAFNPELKKAAEETYTKRVKKLEETDKTLKDQSKKPKHEYHQFAANIEYEYEMMHPVNILNIILDGTSRSNFIRELPRTVNVLEEIELDQKRTMFKKPSKHRVFQFFRYNTVGHSSRENIFALENGLKISPAFMKNYFEETSGNFEKDEPARQQKLLTETLIGAKEGDSSKLITHNIWNIAKQLGYVTMFTSSECPYIKVKDPNKKKLMDTSSHLFNAWHRADHNLLSLACEKHLFKSSNNRKCLGSKDLFEHMFDYTTDFFAKYPGTARFATIHFEESKHIRSRTLMNALDISLARFIVDITKEHPHTLIVLSSGNGISHGPFYVTDVGQKEHQLPLLNLVVPEHLQLRHKDIFTNLARNQQQLVTPFDLYASLAHFMLFPQVELPAHYSLIHHVSTEQEEKEEKDEYEALAKSILQPIHNPRFCKHAGVDPRWCSCNKYETLDFNTQPYSAIVSTIVKSAVSYVNKIVKPHKETCLPIESKSVLKASRITLQLPEESEGRTVSAYTSVLFTTQTDDVFEADYSMTSERTLDKLIAVRRVSLVEHHDESVRNRETVICDKVKGFETNPDLCICRQD</sequence>
<organism evidence="4">
    <name type="scientific">Naegleria gruberi</name>
    <name type="common">Amoeba</name>
    <dbReference type="NCBI Taxonomy" id="5762"/>
    <lineage>
        <taxon>Eukaryota</taxon>
        <taxon>Discoba</taxon>
        <taxon>Heterolobosea</taxon>
        <taxon>Tetramitia</taxon>
        <taxon>Eutetramitia</taxon>
        <taxon>Vahlkampfiidae</taxon>
        <taxon>Naegleria</taxon>
    </lineage>
</organism>
<feature type="compositionally biased region" description="Low complexity" evidence="1">
    <location>
        <begin position="67"/>
        <end position="91"/>
    </location>
</feature>
<reference evidence="3 4" key="1">
    <citation type="journal article" date="2010" name="Cell">
        <title>The genome of Naegleria gruberi illuminates early eukaryotic versatility.</title>
        <authorList>
            <person name="Fritz-Laylin L.K."/>
            <person name="Prochnik S.E."/>
            <person name="Ginger M.L."/>
            <person name="Dacks J.B."/>
            <person name="Carpenter M.L."/>
            <person name="Field M.C."/>
            <person name="Kuo A."/>
            <person name="Paredez A."/>
            <person name="Chapman J."/>
            <person name="Pham J."/>
            <person name="Shu S."/>
            <person name="Neupane R."/>
            <person name="Cipriano M."/>
            <person name="Mancuso J."/>
            <person name="Tu H."/>
            <person name="Salamov A."/>
            <person name="Lindquist E."/>
            <person name="Shapiro H."/>
            <person name="Lucas S."/>
            <person name="Grigoriev I.V."/>
            <person name="Cande W.Z."/>
            <person name="Fulton C."/>
            <person name="Rokhsar D.S."/>
            <person name="Dawson S.C."/>
        </authorList>
    </citation>
    <scope>NUCLEOTIDE SEQUENCE [LARGE SCALE GENOMIC DNA]</scope>
    <source>
        <strain evidence="3 4">NEG-M</strain>
    </source>
</reference>
<keyword evidence="4" id="KW-1185">Reference proteome</keyword>
<feature type="compositionally biased region" description="Basic residues" evidence="1">
    <location>
        <begin position="1"/>
        <end position="11"/>
    </location>
</feature>
<dbReference type="KEGG" id="ngr:NAEGRDRAFT_52438"/>
<feature type="region of interest" description="Disordered" evidence="1">
    <location>
        <begin position="136"/>
        <end position="155"/>
    </location>
</feature>
<dbReference type="VEuPathDB" id="AmoebaDB:NAEGRDRAFT_52438"/>
<feature type="compositionally biased region" description="Basic and acidic residues" evidence="1">
    <location>
        <begin position="185"/>
        <end position="208"/>
    </location>
</feature>
<dbReference type="Pfam" id="PF02995">
    <property type="entry name" value="DUF229"/>
    <property type="match status" value="1"/>
</dbReference>
<dbReference type="PANTHER" id="PTHR10974:SF1">
    <property type="entry name" value="FI08016P-RELATED"/>
    <property type="match status" value="1"/>
</dbReference>
<feature type="transmembrane region" description="Helical" evidence="2">
    <location>
        <begin position="104"/>
        <end position="126"/>
    </location>
</feature>
<protein>
    <submittedName>
        <fullName evidence="3">Predicted protein</fullName>
    </submittedName>
</protein>
<dbReference type="STRING" id="5762.D2VUV9"/>
<dbReference type="RefSeq" id="XP_002672132.1">
    <property type="nucleotide sequence ID" value="XM_002672086.1"/>
</dbReference>
<keyword evidence="2" id="KW-1133">Transmembrane helix</keyword>
<evidence type="ECO:0000256" key="2">
    <source>
        <dbReference type="SAM" id="Phobius"/>
    </source>
</evidence>
<feature type="compositionally biased region" description="Low complexity" evidence="1">
    <location>
        <begin position="15"/>
        <end position="32"/>
    </location>
</feature>
<dbReference type="Proteomes" id="UP000006671">
    <property type="component" value="Unassembled WGS sequence"/>
</dbReference>
<dbReference type="InParanoid" id="D2VUV9"/>
<dbReference type="GeneID" id="8853534"/>
<gene>
    <name evidence="3" type="ORF">NAEGRDRAFT_52438</name>
</gene>
<keyword evidence="2" id="KW-0472">Membrane</keyword>
<accession>D2VUV9</accession>
<dbReference type="InterPro" id="IPR004245">
    <property type="entry name" value="DUF229"/>
</dbReference>
<dbReference type="AlphaFoldDB" id="D2VUV9"/>
<proteinExistence type="predicted"/>
<evidence type="ECO:0000313" key="3">
    <source>
        <dbReference type="EMBL" id="EFC39388.1"/>
    </source>
</evidence>
<dbReference type="PANTHER" id="PTHR10974">
    <property type="entry name" value="FI08016P-RELATED"/>
    <property type="match status" value="1"/>
</dbReference>
<dbReference type="GO" id="GO:0005615">
    <property type="term" value="C:extracellular space"/>
    <property type="evidence" value="ECO:0007669"/>
    <property type="project" value="TreeGrafter"/>
</dbReference>
<evidence type="ECO:0000313" key="4">
    <source>
        <dbReference type="Proteomes" id="UP000006671"/>
    </source>
</evidence>
<evidence type="ECO:0000256" key="1">
    <source>
        <dbReference type="SAM" id="MobiDB-lite"/>
    </source>
</evidence>
<keyword evidence="2" id="KW-0812">Transmembrane</keyword>